<feature type="region of interest" description="Disordered" evidence="2">
    <location>
        <begin position="471"/>
        <end position="504"/>
    </location>
</feature>
<dbReference type="NCBIfam" id="TIGR00350">
    <property type="entry name" value="lytR_cpsA_psr"/>
    <property type="match status" value="1"/>
</dbReference>
<proteinExistence type="inferred from homology"/>
<sequence length="504" mass="51084">MDTDGPQRWGSESDSGREHDASPEAGSEHSSSGSQDESEQTPEPAAGWGGDGESGGGAVFGPGGGGPGRWRRNEKWSSRKKLVVFATAALAGLIVLIGIGITVIWDHLNGNIRTQGADLKSSSINGKQDVLFIGSDSRSGANQALGGGSVAGARSDTTMVFDSPADRRKGTEVSIPRDSMVQIPACTGAGGQSVAATFGMFNSAFTSGGAPCTVSTVQSLTGLPLTHYIVVDFEGVVGVVNALGGVKVCVTQPITDPDSGLKLAAGTTTLNGQQALAFVRVRHTIGDGSDLERIQRQQYFIDQLSSQVRADGLLTDPVKLYKVLNAATSAIQTDPGLGSVSQLYGLAETLNSIPSGKMTYVTVPNEPYAGDPNRVVWSEPAATKLWDGLINEPDAGPVSSTGAAAQGLRGAGPLPGAVPSAVQGLRAGPLPSAGTAAPGAKQAQVLTPDQLRAAESLGAFESVMRLALMADTPSGTPSGSASADASSSGAGTTDPGGVDTCPIS</sequence>
<evidence type="ECO:0000259" key="4">
    <source>
        <dbReference type="Pfam" id="PF03816"/>
    </source>
</evidence>
<reference evidence="5" key="1">
    <citation type="submission" date="2021-04" db="EMBL/GenBank/DDBJ databases">
        <title>Genome based classification of Actinospica acidithermotolerans sp. nov., an actinobacterium isolated from an Indonesian hot spring.</title>
        <authorList>
            <person name="Kusuma A.B."/>
            <person name="Putra K.E."/>
            <person name="Nafisah S."/>
            <person name="Loh J."/>
            <person name="Nouioui I."/>
            <person name="Goodfellow M."/>
        </authorList>
    </citation>
    <scope>NUCLEOTIDE SEQUENCE</scope>
    <source>
        <strain evidence="5">CSCA 57</strain>
    </source>
</reference>
<gene>
    <name evidence="5" type="ORF">KDL01_15115</name>
</gene>
<name>A0A941EMV5_9ACTN</name>
<organism evidence="5 6">
    <name type="scientific">Actinospica durhamensis</name>
    <dbReference type="NCBI Taxonomy" id="1508375"/>
    <lineage>
        <taxon>Bacteria</taxon>
        <taxon>Bacillati</taxon>
        <taxon>Actinomycetota</taxon>
        <taxon>Actinomycetes</taxon>
        <taxon>Catenulisporales</taxon>
        <taxon>Actinospicaceae</taxon>
        <taxon>Actinospica</taxon>
    </lineage>
</organism>
<keyword evidence="6" id="KW-1185">Reference proteome</keyword>
<feature type="transmembrane region" description="Helical" evidence="3">
    <location>
        <begin position="82"/>
        <end position="105"/>
    </location>
</feature>
<feature type="region of interest" description="Disordered" evidence="2">
    <location>
        <begin position="420"/>
        <end position="441"/>
    </location>
</feature>
<evidence type="ECO:0000256" key="3">
    <source>
        <dbReference type="SAM" id="Phobius"/>
    </source>
</evidence>
<feature type="compositionally biased region" description="Gly residues" evidence="2">
    <location>
        <begin position="47"/>
        <end position="68"/>
    </location>
</feature>
<comment type="similarity">
    <text evidence="1">Belongs to the LytR/CpsA/Psr (LCP) family.</text>
</comment>
<feature type="compositionally biased region" description="Low complexity" evidence="2">
    <location>
        <begin position="23"/>
        <end position="35"/>
    </location>
</feature>
<dbReference type="AlphaFoldDB" id="A0A941EMV5"/>
<dbReference type="InterPro" id="IPR050922">
    <property type="entry name" value="LytR/CpsA/Psr_CW_biosynth"/>
</dbReference>
<evidence type="ECO:0000313" key="6">
    <source>
        <dbReference type="Proteomes" id="UP000675781"/>
    </source>
</evidence>
<dbReference type="EMBL" id="JAGSOG010000063">
    <property type="protein sequence ID" value="MBR7834602.1"/>
    <property type="molecule type" value="Genomic_DNA"/>
</dbReference>
<keyword evidence="3" id="KW-0812">Transmembrane</keyword>
<dbReference type="Proteomes" id="UP000675781">
    <property type="component" value="Unassembled WGS sequence"/>
</dbReference>
<dbReference type="Gene3D" id="3.40.630.190">
    <property type="entry name" value="LCP protein"/>
    <property type="match status" value="1"/>
</dbReference>
<keyword evidence="3" id="KW-0472">Membrane</keyword>
<feature type="domain" description="Cell envelope-related transcriptional attenuator" evidence="4">
    <location>
        <begin position="154"/>
        <end position="308"/>
    </location>
</feature>
<evidence type="ECO:0000256" key="1">
    <source>
        <dbReference type="ARBA" id="ARBA00006068"/>
    </source>
</evidence>
<dbReference type="RefSeq" id="WP_212529119.1">
    <property type="nucleotide sequence ID" value="NZ_JAGSOG010000063.1"/>
</dbReference>
<dbReference type="PANTHER" id="PTHR33392">
    <property type="entry name" value="POLYISOPRENYL-TEICHOIC ACID--PEPTIDOGLYCAN TEICHOIC ACID TRANSFERASE TAGU"/>
    <property type="match status" value="1"/>
</dbReference>
<dbReference type="Pfam" id="PF03816">
    <property type="entry name" value="LytR_cpsA_psr"/>
    <property type="match status" value="1"/>
</dbReference>
<evidence type="ECO:0000313" key="5">
    <source>
        <dbReference type="EMBL" id="MBR7834602.1"/>
    </source>
</evidence>
<accession>A0A941EMV5</accession>
<protein>
    <submittedName>
        <fullName evidence="5">LCP family protein</fullName>
    </submittedName>
</protein>
<comment type="caution">
    <text evidence="5">The sequence shown here is derived from an EMBL/GenBank/DDBJ whole genome shotgun (WGS) entry which is preliminary data.</text>
</comment>
<dbReference type="PANTHER" id="PTHR33392:SF6">
    <property type="entry name" value="POLYISOPRENYL-TEICHOIC ACID--PEPTIDOGLYCAN TEICHOIC ACID TRANSFERASE TAGU"/>
    <property type="match status" value="1"/>
</dbReference>
<feature type="compositionally biased region" description="Low complexity" evidence="2">
    <location>
        <begin position="471"/>
        <end position="493"/>
    </location>
</feature>
<keyword evidence="3" id="KW-1133">Transmembrane helix</keyword>
<feature type="region of interest" description="Disordered" evidence="2">
    <location>
        <begin position="1"/>
        <end position="72"/>
    </location>
</feature>
<evidence type="ECO:0000256" key="2">
    <source>
        <dbReference type="SAM" id="MobiDB-lite"/>
    </source>
</evidence>
<dbReference type="InterPro" id="IPR004474">
    <property type="entry name" value="LytR_CpsA_psr"/>
</dbReference>